<accession>A0A7S1TGK8</accession>
<dbReference type="Gene3D" id="1.10.510.10">
    <property type="entry name" value="Transferase(Phosphotransferase) domain 1"/>
    <property type="match status" value="1"/>
</dbReference>
<gene>
    <name evidence="6" type="ORF">CCAE0312_LOCUS8312</name>
</gene>
<dbReference type="Gene3D" id="3.30.200.20">
    <property type="entry name" value="Phosphorylase Kinase, domain 1"/>
    <property type="match status" value="1"/>
</dbReference>
<comment type="similarity">
    <text evidence="4">Belongs to the protein kinase superfamily.</text>
</comment>
<dbReference type="PROSITE" id="PS00107">
    <property type="entry name" value="PROTEIN_KINASE_ATP"/>
    <property type="match status" value="1"/>
</dbReference>
<evidence type="ECO:0000256" key="3">
    <source>
        <dbReference type="PROSITE-ProRule" id="PRU10141"/>
    </source>
</evidence>
<keyword evidence="4" id="KW-0808">Transferase</keyword>
<sequence length="309" mass="34817">MEKFGELVTAYQTQPWLIAEEDIQFGKVLGRGASGTTYIGEWRSNKVAIKAYSLNILRNDTGTVKNELDIMAKIQHPNIVGFCGLVLSREPPAAALVTRFAEGGELGDAMYKTHLFRKRGNEARFRVVMGLAHGLQYLHANDVIHRDIKPANVLLDNQTNPLLTDFGFSRFIDNSGNMTGETGSYKYMAPEVTQHQPYTTKVDVYSFAILANEIFNDERPFDNLLPIHAAVGVVKRGLRPSQKRLRMRNEQLADLLVACWDQNPISRPDWPQIIKELELAKSNMESQKSGEIGVFKKLFSHNHDKAQTD</sequence>
<feature type="binding site" evidence="3">
    <location>
        <position position="50"/>
    </location>
    <ligand>
        <name>ATP</name>
        <dbReference type="ChEBI" id="CHEBI:30616"/>
    </ligand>
</feature>
<dbReference type="InterPro" id="IPR051681">
    <property type="entry name" value="Ser/Thr_Kinases-Pseudokinases"/>
</dbReference>
<dbReference type="GO" id="GO:0004674">
    <property type="term" value="F:protein serine/threonine kinase activity"/>
    <property type="evidence" value="ECO:0007669"/>
    <property type="project" value="UniProtKB-KW"/>
</dbReference>
<proteinExistence type="inferred from homology"/>
<dbReference type="PROSITE" id="PS00108">
    <property type="entry name" value="PROTEIN_KINASE_ST"/>
    <property type="match status" value="1"/>
</dbReference>
<dbReference type="PANTHER" id="PTHR44329:SF11">
    <property type="entry name" value="OS09G0443600 PROTEIN"/>
    <property type="match status" value="1"/>
</dbReference>
<dbReference type="InterPro" id="IPR008271">
    <property type="entry name" value="Ser/Thr_kinase_AS"/>
</dbReference>
<keyword evidence="4" id="KW-0723">Serine/threonine-protein kinase</keyword>
<dbReference type="Pfam" id="PF00069">
    <property type="entry name" value="Pkinase"/>
    <property type="match status" value="1"/>
</dbReference>
<keyword evidence="4" id="KW-0418">Kinase</keyword>
<evidence type="ECO:0000256" key="1">
    <source>
        <dbReference type="ARBA" id="ARBA00022741"/>
    </source>
</evidence>
<protein>
    <recommendedName>
        <fullName evidence="5">Protein kinase domain-containing protein</fullName>
    </recommendedName>
</protein>
<feature type="domain" description="Protein kinase" evidence="5">
    <location>
        <begin position="23"/>
        <end position="279"/>
    </location>
</feature>
<keyword evidence="2 3" id="KW-0067">ATP-binding</keyword>
<evidence type="ECO:0000313" key="6">
    <source>
        <dbReference type="EMBL" id="CAD9236219.1"/>
    </source>
</evidence>
<dbReference type="SMART" id="SM00220">
    <property type="entry name" value="S_TKc"/>
    <property type="match status" value="1"/>
</dbReference>
<dbReference type="PANTHER" id="PTHR44329">
    <property type="entry name" value="SERINE/THREONINE-PROTEIN KINASE TNNI3K-RELATED"/>
    <property type="match status" value="1"/>
</dbReference>
<evidence type="ECO:0000256" key="2">
    <source>
        <dbReference type="ARBA" id="ARBA00022840"/>
    </source>
</evidence>
<keyword evidence="1 3" id="KW-0547">Nucleotide-binding</keyword>
<evidence type="ECO:0000256" key="4">
    <source>
        <dbReference type="RuleBase" id="RU000304"/>
    </source>
</evidence>
<dbReference type="InterPro" id="IPR011009">
    <property type="entry name" value="Kinase-like_dom_sf"/>
</dbReference>
<dbReference type="InterPro" id="IPR000719">
    <property type="entry name" value="Prot_kinase_dom"/>
</dbReference>
<evidence type="ECO:0000259" key="5">
    <source>
        <dbReference type="PROSITE" id="PS50011"/>
    </source>
</evidence>
<dbReference type="PROSITE" id="PS50011">
    <property type="entry name" value="PROTEIN_KINASE_DOM"/>
    <property type="match status" value="1"/>
</dbReference>
<name>A0A7S1TGK8_9RHOD</name>
<dbReference type="EMBL" id="HBGH01014925">
    <property type="protein sequence ID" value="CAD9236219.1"/>
    <property type="molecule type" value="Transcribed_RNA"/>
</dbReference>
<organism evidence="6">
    <name type="scientific">Compsopogon caeruleus</name>
    <dbReference type="NCBI Taxonomy" id="31354"/>
    <lineage>
        <taxon>Eukaryota</taxon>
        <taxon>Rhodophyta</taxon>
        <taxon>Compsopogonophyceae</taxon>
        <taxon>Compsopogonales</taxon>
        <taxon>Compsopogonaceae</taxon>
        <taxon>Compsopogon</taxon>
    </lineage>
</organism>
<dbReference type="AlphaFoldDB" id="A0A7S1TGK8"/>
<reference evidence="6" key="1">
    <citation type="submission" date="2021-01" db="EMBL/GenBank/DDBJ databases">
        <authorList>
            <person name="Corre E."/>
            <person name="Pelletier E."/>
            <person name="Niang G."/>
            <person name="Scheremetjew M."/>
            <person name="Finn R."/>
            <person name="Kale V."/>
            <person name="Holt S."/>
            <person name="Cochrane G."/>
            <person name="Meng A."/>
            <person name="Brown T."/>
            <person name="Cohen L."/>
        </authorList>
    </citation>
    <scope>NUCLEOTIDE SEQUENCE</scope>
    <source>
        <strain evidence="6">SAG 36.94</strain>
    </source>
</reference>
<dbReference type="GO" id="GO:0005524">
    <property type="term" value="F:ATP binding"/>
    <property type="evidence" value="ECO:0007669"/>
    <property type="project" value="UniProtKB-UniRule"/>
</dbReference>
<dbReference type="PIRSF" id="PIRSF000654">
    <property type="entry name" value="Integrin-linked_kinase"/>
    <property type="match status" value="1"/>
</dbReference>
<dbReference type="InterPro" id="IPR017441">
    <property type="entry name" value="Protein_kinase_ATP_BS"/>
</dbReference>
<dbReference type="SUPFAM" id="SSF56112">
    <property type="entry name" value="Protein kinase-like (PK-like)"/>
    <property type="match status" value="1"/>
</dbReference>